<evidence type="ECO:0000256" key="1">
    <source>
        <dbReference type="SAM" id="Phobius"/>
    </source>
</evidence>
<dbReference type="KEGG" id="mlc:MSB_A0320"/>
<name>E4PTU1_MYCLG</name>
<dbReference type="AlphaFoldDB" id="E4PTU1"/>
<keyword evidence="3" id="KW-1185">Reference proteome</keyword>
<proteinExistence type="predicted"/>
<reference evidence="2 3" key="2">
    <citation type="journal article" date="2012" name="J. Bacteriol.">
        <title>Complete Genome Sequences of Mycoplasma leachii Strain PG50T and the Pathogenic Mycoplasma mycoides subsp. mycoides Small Colony Biotype Strain Gladysdale.</title>
        <authorList>
            <person name="Wise K.S."/>
            <person name="Calcutt M.J."/>
            <person name="Foecking M.F."/>
            <person name="Madupu R."/>
            <person name="Deboy R.T."/>
            <person name="Roske K."/>
            <person name="Hvinden M.L."/>
            <person name="Martin T.R."/>
            <person name="Durkin A.S."/>
            <person name="Glass J.I."/>
            <person name="Methe B.A."/>
        </authorList>
    </citation>
    <scope>NUCLEOTIDE SEQUENCE [LARGE SCALE GENOMIC DNA]</scope>
    <source>
        <strain evidence="3">DSM 21131 / NCTC 10133 / N29 / PG50</strain>
    </source>
</reference>
<dbReference type="Proteomes" id="UP000008712">
    <property type="component" value="Chromosome"/>
</dbReference>
<protein>
    <submittedName>
        <fullName evidence="2">Uncharacterized protein</fullName>
    </submittedName>
</protein>
<evidence type="ECO:0000313" key="2">
    <source>
        <dbReference type="EMBL" id="ADR24423.1"/>
    </source>
</evidence>
<evidence type="ECO:0000313" key="3">
    <source>
        <dbReference type="Proteomes" id="UP000008712"/>
    </source>
</evidence>
<sequence length="72" mass="8271">MKKSVKKAKPLIISLIVVFAFVSGFFIFIKSYVDSSKQNYLNKIQNYIDASSYLAKSKILKNVEDLNEDYVN</sequence>
<organism evidence="2 3">
    <name type="scientific">Mycoplasma leachii (strain DSM 21131 / NCTC 10133 / N29 / PG50)</name>
    <dbReference type="NCBI Taxonomy" id="880447"/>
    <lineage>
        <taxon>Bacteria</taxon>
        <taxon>Bacillati</taxon>
        <taxon>Mycoplasmatota</taxon>
        <taxon>Mollicutes</taxon>
        <taxon>Mycoplasmataceae</taxon>
        <taxon>Mycoplasma</taxon>
    </lineage>
</organism>
<dbReference type="EMBL" id="CP002108">
    <property type="protein sequence ID" value="ADR24423.1"/>
    <property type="molecule type" value="Genomic_DNA"/>
</dbReference>
<reference evidence="3" key="1">
    <citation type="submission" date="2010-07" db="EMBL/GenBank/DDBJ databases">
        <title>Genome sequence of Mycoplasma leachii PG50 MU clone A8.</title>
        <authorList>
            <person name="Wise K."/>
            <person name="Calcutt M.J."/>
            <person name="Foecking M.F."/>
            <person name="Madupu R."/>
            <person name="DeBoy R.T."/>
            <person name="Roske K."/>
            <person name="Martin T.R."/>
            <person name="Hvinden M.L."/>
            <person name="Durkin A.S."/>
            <person name="Glass J."/>
            <person name="Methe B.A."/>
        </authorList>
    </citation>
    <scope>NUCLEOTIDE SEQUENCE [LARGE SCALE GENOMIC DNA]</scope>
    <source>
        <strain evidence="3">DSM 21131 / NCTC 10133 / N29 / PG50</strain>
    </source>
</reference>
<keyword evidence="1" id="KW-0472">Membrane</keyword>
<dbReference type="RefSeq" id="WP_013447629.1">
    <property type="nucleotide sequence ID" value="NC_014751.1"/>
</dbReference>
<dbReference type="HOGENOM" id="CLU_2718040_0_0_14"/>
<accession>E4PTU1</accession>
<gene>
    <name evidence="2" type="ordered locus">MSB_A0320</name>
</gene>
<keyword evidence="1" id="KW-0812">Transmembrane</keyword>
<keyword evidence="1" id="KW-1133">Transmembrane helix</keyword>
<feature type="transmembrane region" description="Helical" evidence="1">
    <location>
        <begin position="12"/>
        <end position="33"/>
    </location>
</feature>